<keyword evidence="7 9" id="KW-0238">DNA-binding</keyword>
<evidence type="ECO:0000256" key="5">
    <source>
        <dbReference type="ARBA" id="ARBA00022842"/>
    </source>
</evidence>
<dbReference type="InterPro" id="IPR042211">
    <property type="entry name" value="CRISPR-assoc_Cas1_N"/>
</dbReference>
<dbReference type="NCBIfam" id="TIGR00287">
    <property type="entry name" value="cas1"/>
    <property type="match status" value="1"/>
</dbReference>
<keyword evidence="3 9" id="KW-0255">Endonuclease</keyword>
<dbReference type="Gene3D" id="1.20.120.920">
    <property type="entry name" value="CRISPR-associated endonuclease Cas1, C-terminal domain"/>
    <property type="match status" value="1"/>
</dbReference>
<feature type="binding site" evidence="9">
    <location>
        <position position="232"/>
    </location>
    <ligand>
        <name>Mn(2+)</name>
        <dbReference type="ChEBI" id="CHEBI:29035"/>
    </ligand>
</feature>
<evidence type="ECO:0000256" key="1">
    <source>
        <dbReference type="ARBA" id="ARBA00022722"/>
    </source>
</evidence>
<dbReference type="Gene3D" id="3.100.10.20">
    <property type="entry name" value="CRISPR-associated endonuclease Cas1, N-terminal domain"/>
    <property type="match status" value="1"/>
</dbReference>
<protein>
    <recommendedName>
        <fullName evidence="9">CRISPR-associated endonuclease Cas1</fullName>
        <ecNumber evidence="9">3.1.-.-</ecNumber>
    </recommendedName>
</protein>
<keyword evidence="6 9" id="KW-0051">Antiviral defense</keyword>
<evidence type="ECO:0000256" key="6">
    <source>
        <dbReference type="ARBA" id="ARBA00023118"/>
    </source>
</evidence>
<accession>A0ABU9KS92</accession>
<dbReference type="PANTHER" id="PTHR34353">
    <property type="entry name" value="CRISPR-ASSOCIATED ENDONUCLEASE CAS1 1"/>
    <property type="match status" value="1"/>
</dbReference>
<evidence type="ECO:0000313" key="11">
    <source>
        <dbReference type="Proteomes" id="UP001396646"/>
    </source>
</evidence>
<dbReference type="EMBL" id="JBCAUS010000003">
    <property type="protein sequence ID" value="MEL4305252.1"/>
    <property type="molecule type" value="Genomic_DNA"/>
</dbReference>
<comment type="cofactor">
    <cofactor evidence="9">
        <name>Mg(2+)</name>
        <dbReference type="ChEBI" id="CHEBI:18420"/>
    </cofactor>
    <cofactor evidence="9">
        <name>Mn(2+)</name>
        <dbReference type="ChEBI" id="CHEBI:29035"/>
    </cofactor>
</comment>
<comment type="caution">
    <text evidence="10">The sequence shown here is derived from an EMBL/GenBank/DDBJ whole genome shotgun (WGS) entry which is preliminary data.</text>
</comment>
<evidence type="ECO:0000256" key="2">
    <source>
        <dbReference type="ARBA" id="ARBA00022723"/>
    </source>
</evidence>
<keyword evidence="11" id="KW-1185">Reference proteome</keyword>
<evidence type="ECO:0000256" key="8">
    <source>
        <dbReference type="ARBA" id="ARBA00023211"/>
    </source>
</evidence>
<feature type="binding site" evidence="9">
    <location>
        <position position="162"/>
    </location>
    <ligand>
        <name>Mn(2+)</name>
        <dbReference type="ChEBI" id="CHEBI:29035"/>
    </ligand>
</feature>
<evidence type="ECO:0000256" key="4">
    <source>
        <dbReference type="ARBA" id="ARBA00022801"/>
    </source>
</evidence>
<dbReference type="Pfam" id="PF01867">
    <property type="entry name" value="Cas_Cas1"/>
    <property type="match status" value="1"/>
</dbReference>
<dbReference type="InterPro" id="IPR042206">
    <property type="entry name" value="CRISPR-assoc_Cas1_C"/>
</dbReference>
<name>A0ABU9KS92_9EURY</name>
<gene>
    <name evidence="9 10" type="primary">cas1</name>
    <name evidence="10" type="ORF">WOA13_05335</name>
</gene>
<dbReference type="Proteomes" id="UP001396646">
    <property type="component" value="Unassembled WGS sequence"/>
</dbReference>
<organism evidence="10 11">
    <name type="scientific">Methanococcoides cohabitans</name>
    <dbReference type="NCBI Taxonomy" id="3136559"/>
    <lineage>
        <taxon>Archaea</taxon>
        <taxon>Methanobacteriati</taxon>
        <taxon>Methanobacteriota</taxon>
        <taxon>Stenosarchaea group</taxon>
        <taxon>Methanomicrobia</taxon>
        <taxon>Methanosarcinales</taxon>
        <taxon>Methanosarcinaceae</taxon>
        <taxon>Methanococcoides</taxon>
    </lineage>
</organism>
<dbReference type="InterPro" id="IPR050646">
    <property type="entry name" value="Cas1"/>
</dbReference>
<dbReference type="PANTHER" id="PTHR34353:SF2">
    <property type="entry name" value="CRISPR-ASSOCIATED ENDONUCLEASE CAS1 1"/>
    <property type="match status" value="1"/>
</dbReference>
<comment type="function">
    <text evidence="9">CRISPR (clustered regularly interspaced short palindromic repeat), is an adaptive immune system that provides protection against mobile genetic elements (viruses, transposable elements and conjugative plasmids). CRISPR clusters contain spacers, sequences complementary to antecedent mobile elements, and target invading nucleic acids. CRISPR clusters are transcribed and processed into CRISPR RNA (crRNA). Acts as a dsDNA endonuclease. Involved in the integration of spacer DNA into the CRISPR cassette.</text>
</comment>
<dbReference type="HAMAP" id="MF_01470">
    <property type="entry name" value="Cas1"/>
    <property type="match status" value="1"/>
</dbReference>
<dbReference type="EC" id="3.1.-.-" evidence="9"/>
<dbReference type="InterPro" id="IPR002729">
    <property type="entry name" value="CRISPR-assoc_Cas1"/>
</dbReference>
<evidence type="ECO:0000256" key="9">
    <source>
        <dbReference type="HAMAP-Rule" id="MF_01470"/>
    </source>
</evidence>
<sequence>MKMLLLNGHGINMRVDAAKLHIKDGRFSTTEKPQKYVFYPKRIDIDSIVVYGRSGSLSFEAIRWLIKHNVQISILNWDGKLLTTMLPSESTNVKTKFAQYRAYEDETTRIKIAKKFIEAKFDKSQITLDYLKERYPSIDYDFSEETKKLEKAKRVNDALGAEGGVASKYWNEFLKAIPEKYDFESRLNQSGRAIGAGDMANAMLNYGYALLEAECLRAINSVGLDPHVGFLHEMNPSKNSLAYDLQEPFRFLIDLAVLNLIETNGIDKKDFIRTENYSLRLRPSGAKKLTEEINWWFNKRVRYQNKNPMWNYVILLKARELAYYLTGKRKEIDFLKPQYPTKRQDSSNMRQKILSISYSDWKKLGFSKGTLHYMKKNAEADKPFTLNAHVRERLENWNNLIKKV</sequence>
<reference evidence="10 11" key="1">
    <citation type="submission" date="2024-04" db="EMBL/GenBank/DDBJ databases">
        <title>Methanococcoides sp. LMO-2.</title>
        <authorList>
            <person name="Liang L."/>
        </authorList>
    </citation>
    <scope>NUCLEOTIDE SEQUENCE [LARGE SCALE GENOMIC DNA]</scope>
    <source>
        <strain evidence="10 11">LMO-2</strain>
    </source>
</reference>
<evidence type="ECO:0000256" key="3">
    <source>
        <dbReference type="ARBA" id="ARBA00022759"/>
    </source>
</evidence>
<comment type="subunit">
    <text evidence="9">Homodimer, forms a heterotetramer with a Cas2 homodimer.</text>
</comment>
<keyword evidence="5 9" id="KW-0460">Magnesium</keyword>
<feature type="binding site" evidence="9">
    <location>
        <position position="247"/>
    </location>
    <ligand>
        <name>Mn(2+)</name>
        <dbReference type="ChEBI" id="CHEBI:29035"/>
    </ligand>
</feature>
<keyword evidence="1 9" id="KW-0540">Nuclease</keyword>
<keyword evidence="4 9" id="KW-0378">Hydrolase</keyword>
<evidence type="ECO:0000313" key="10">
    <source>
        <dbReference type="EMBL" id="MEL4305252.1"/>
    </source>
</evidence>
<dbReference type="RefSeq" id="WP_342126925.1">
    <property type="nucleotide sequence ID" value="NZ_JBCAUS010000003.1"/>
</dbReference>
<dbReference type="CDD" id="cd09634">
    <property type="entry name" value="Cas1_I-II-III"/>
    <property type="match status" value="1"/>
</dbReference>
<keyword evidence="2 9" id="KW-0479">Metal-binding</keyword>
<comment type="similarity">
    <text evidence="9">Belongs to the CRISPR-associated endonuclease Cas1 family.</text>
</comment>
<proteinExistence type="inferred from homology"/>
<keyword evidence="8 9" id="KW-0464">Manganese</keyword>
<evidence type="ECO:0000256" key="7">
    <source>
        <dbReference type="ARBA" id="ARBA00023125"/>
    </source>
</evidence>
<dbReference type="GO" id="GO:0004519">
    <property type="term" value="F:endonuclease activity"/>
    <property type="evidence" value="ECO:0007669"/>
    <property type="project" value="UniProtKB-KW"/>
</dbReference>